<dbReference type="GO" id="GO:0003677">
    <property type="term" value="F:DNA binding"/>
    <property type="evidence" value="ECO:0007669"/>
    <property type="project" value="InterPro"/>
</dbReference>
<reference evidence="2" key="1">
    <citation type="submission" date="2020-03" db="EMBL/GenBank/DDBJ databases">
        <title>The deep terrestrial virosphere.</title>
        <authorList>
            <person name="Holmfeldt K."/>
            <person name="Nilsson E."/>
            <person name="Simone D."/>
            <person name="Lopez-Fernandez M."/>
            <person name="Wu X."/>
            <person name="de Brujin I."/>
            <person name="Lundin D."/>
            <person name="Andersson A."/>
            <person name="Bertilsson S."/>
            <person name="Dopson M."/>
        </authorList>
    </citation>
    <scope>NUCLEOTIDE SEQUENCE</scope>
    <source>
        <strain evidence="2">MM415A03780</strain>
    </source>
</reference>
<proteinExistence type="predicted"/>
<name>A0A6M3JKH4_9ZZZZ</name>
<dbReference type="Pfam" id="PF03837">
    <property type="entry name" value="RecT"/>
    <property type="match status" value="1"/>
</dbReference>
<evidence type="ECO:0000313" key="2">
    <source>
        <dbReference type="EMBL" id="QJA70346.1"/>
    </source>
</evidence>
<evidence type="ECO:0000256" key="1">
    <source>
        <dbReference type="SAM" id="MobiDB-lite"/>
    </source>
</evidence>
<dbReference type="AlphaFoldDB" id="A0A6M3JKH4"/>
<gene>
    <name evidence="2" type="ORF">MM415A03780_0005</name>
</gene>
<dbReference type="InterPro" id="IPR004590">
    <property type="entry name" value="ssDNA_annealing_RecT"/>
</dbReference>
<dbReference type="GO" id="GO:0006259">
    <property type="term" value="P:DNA metabolic process"/>
    <property type="evidence" value="ECO:0007669"/>
    <property type="project" value="InterPro"/>
</dbReference>
<feature type="region of interest" description="Disordered" evidence="1">
    <location>
        <begin position="328"/>
        <end position="384"/>
    </location>
</feature>
<dbReference type="NCBIfam" id="TIGR00616">
    <property type="entry name" value="rect"/>
    <property type="match status" value="1"/>
</dbReference>
<protein>
    <submittedName>
        <fullName evidence="2">Putative DNA recombination protein</fullName>
    </submittedName>
</protein>
<dbReference type="EMBL" id="MT141785">
    <property type="protein sequence ID" value="QJA70346.1"/>
    <property type="molecule type" value="Genomic_DNA"/>
</dbReference>
<accession>A0A6M3JKH4</accession>
<sequence length="437" mass="50013">MEQKALTQKEDPIYQMLTRYKSAIASVLPKHITPERMLRIAYQVIHRTPKLRNCSQASLINGILEISMLGLDIGRTAHLLPFGNEAIVVPDYKGLIDLAHRSGQINSLSFKAVYQNDNFEYEEGTSRYIKHKPTEDERGPLRAAYAICNYKHGGLDFELIFREDAMAVKARSPAKSSGDSPWNKSDQEWTMWCKTAVRRLAKRIPQSPELQRAVELEDLIEAGLKQNLNHIVDAEIEAPPPTVPEKITTGDPKEKIKEKLNDLKQKGQIRNEVDDIRSEFINLKQKGFRPWVLGNSDIKTFPPKIQAEIEAKWADFRAKGYSEYQEPYPYPKIEAGPWHKEEEKPPNIPDPESSQGQGEMLEAKPIATTNPEEETQSEPDLKAEAVQRALEAKRMEAEETIFCPDHEGNVKSSLCKDCLLRNRCDPYKEWQHEKQRE</sequence>
<organism evidence="2">
    <name type="scientific">viral metagenome</name>
    <dbReference type="NCBI Taxonomy" id="1070528"/>
    <lineage>
        <taxon>unclassified sequences</taxon>
        <taxon>metagenomes</taxon>
        <taxon>organismal metagenomes</taxon>
    </lineage>
</organism>
<dbReference type="InterPro" id="IPR018330">
    <property type="entry name" value="RecT_fam"/>
</dbReference>